<feature type="compositionally biased region" description="Low complexity" evidence="1">
    <location>
        <begin position="1"/>
        <end position="13"/>
    </location>
</feature>
<evidence type="ECO:0000256" key="1">
    <source>
        <dbReference type="SAM" id="MobiDB-lite"/>
    </source>
</evidence>
<sequence length="156" mass="16440">MAQGSSGSRSSLSCTPATPPQLIRPPTAIMGASTSSCVNAAVGAYSQDDLMAFFVTLPANCRQKLLAVLKEQEQKRAGSEGQVPLTGEQAENLRSQMQVLADDSTGALKQLDLQDLFKDLGVNFKCKELELLLAAAAGPSGRAATPTEFVDYLFSA</sequence>
<feature type="region of interest" description="Disordered" evidence="1">
    <location>
        <begin position="1"/>
        <end position="23"/>
    </location>
</feature>
<protein>
    <recommendedName>
        <fullName evidence="3">EF-hand domain-containing protein</fullName>
    </recommendedName>
</protein>
<evidence type="ECO:0008006" key="3">
    <source>
        <dbReference type="Google" id="ProtNLM"/>
    </source>
</evidence>
<evidence type="ECO:0000313" key="2">
    <source>
        <dbReference type="EMBL" id="CAD8384133.1"/>
    </source>
</evidence>
<dbReference type="EMBL" id="HBEG01045808">
    <property type="protein sequence ID" value="CAD8384133.1"/>
    <property type="molecule type" value="Transcribed_RNA"/>
</dbReference>
<gene>
    <name evidence="2" type="ORF">PBAH0796_LOCUS27821</name>
</gene>
<reference evidence="2" key="1">
    <citation type="submission" date="2021-01" db="EMBL/GenBank/DDBJ databases">
        <authorList>
            <person name="Corre E."/>
            <person name="Pelletier E."/>
            <person name="Niang G."/>
            <person name="Scheremetjew M."/>
            <person name="Finn R."/>
            <person name="Kale V."/>
            <person name="Holt S."/>
            <person name="Cochrane G."/>
            <person name="Meng A."/>
            <person name="Brown T."/>
            <person name="Cohen L."/>
        </authorList>
    </citation>
    <scope>NUCLEOTIDE SEQUENCE</scope>
    <source>
        <strain evidence="2">Pbaha01</strain>
    </source>
</reference>
<name>A0A7S0B5T3_9DINO</name>
<organism evidence="2">
    <name type="scientific">Pyrodinium bahamense</name>
    <dbReference type="NCBI Taxonomy" id="73915"/>
    <lineage>
        <taxon>Eukaryota</taxon>
        <taxon>Sar</taxon>
        <taxon>Alveolata</taxon>
        <taxon>Dinophyceae</taxon>
        <taxon>Gonyaulacales</taxon>
        <taxon>Pyrocystaceae</taxon>
        <taxon>Pyrodinium</taxon>
    </lineage>
</organism>
<proteinExistence type="predicted"/>
<dbReference type="AlphaFoldDB" id="A0A7S0B5T3"/>
<accession>A0A7S0B5T3</accession>